<accession>A0A1F7JN38</accession>
<evidence type="ECO:0000313" key="2">
    <source>
        <dbReference type="EMBL" id="OGK57016.1"/>
    </source>
</evidence>
<gene>
    <name evidence="2" type="ORF">A3J15_01790</name>
</gene>
<protein>
    <submittedName>
        <fullName evidence="2">Uncharacterized protein</fullName>
    </submittedName>
</protein>
<reference evidence="2 3" key="1">
    <citation type="journal article" date="2016" name="Nat. Commun.">
        <title>Thousands of microbial genomes shed light on interconnected biogeochemical processes in an aquifer system.</title>
        <authorList>
            <person name="Anantharaman K."/>
            <person name="Brown C.T."/>
            <person name="Hug L.A."/>
            <person name="Sharon I."/>
            <person name="Castelle C.J."/>
            <person name="Probst A.J."/>
            <person name="Thomas B.C."/>
            <person name="Singh A."/>
            <person name="Wilkins M.J."/>
            <person name="Karaoz U."/>
            <person name="Brodie E.L."/>
            <person name="Williams K.H."/>
            <person name="Hubbard S.S."/>
            <person name="Banfield J.F."/>
        </authorList>
    </citation>
    <scope>NUCLEOTIDE SEQUENCE [LARGE SCALE GENOMIC DNA]</scope>
</reference>
<comment type="caution">
    <text evidence="2">The sequence shown here is derived from an EMBL/GenBank/DDBJ whole genome shotgun (WGS) entry which is preliminary data.</text>
</comment>
<sequence>MRKTIASLSCAALLLANAAGVLAQTTTVVTNSGSNANISNNSTSTTVVSTQQSNNAVVTQSSTNMVNTGGNTLSGNIAPGTGCGTCVSGSVDLTTGAGTASTVQEVDVNKNTAATEVTGGNATSVMDVVNTGNNLNVNAGATSTTVVGTSQTNNAMVSQGSMNMVNTGGNDLLNNIGNVSATTGAGAAGTVQKVTANENTALTIVQPAPTTVLPPMCGLNPCLGGLVGGNGTYTVVTNTGKNLNVSNNTNNTTVVTTGQSNKLFSMQYAGNFVNTGDNLLKKNIGGTSLTTGAGLGTTLMELTANKNVAGTAVGSSEMPLGGSLLDVVNTGANANVSAGATDTTVVGGSQTNFSLLWQKTCNVVTTGVNGVLKNIGVTSTVTGVAGGGVGQSTTANSNMYLVTTGPLGLLGLLAFLL</sequence>
<dbReference type="EMBL" id="MGAY01000016">
    <property type="protein sequence ID" value="OGK57016.1"/>
    <property type="molecule type" value="Genomic_DNA"/>
</dbReference>
<keyword evidence="1" id="KW-0732">Signal</keyword>
<proteinExistence type="predicted"/>
<organism evidence="2 3">
    <name type="scientific">Candidatus Roizmanbacteria bacterium RIFCSPLOWO2_02_FULL_38_10</name>
    <dbReference type="NCBI Taxonomy" id="1802074"/>
    <lineage>
        <taxon>Bacteria</taxon>
        <taxon>Candidatus Roizmaniibacteriota</taxon>
    </lineage>
</organism>
<evidence type="ECO:0000256" key="1">
    <source>
        <dbReference type="SAM" id="SignalP"/>
    </source>
</evidence>
<evidence type="ECO:0000313" key="3">
    <source>
        <dbReference type="Proteomes" id="UP000176376"/>
    </source>
</evidence>
<feature type="chain" id="PRO_5009529466" evidence="1">
    <location>
        <begin position="24"/>
        <end position="417"/>
    </location>
</feature>
<dbReference type="AlphaFoldDB" id="A0A1F7JN38"/>
<dbReference type="Proteomes" id="UP000176376">
    <property type="component" value="Unassembled WGS sequence"/>
</dbReference>
<name>A0A1F7JN38_9BACT</name>
<feature type="signal peptide" evidence="1">
    <location>
        <begin position="1"/>
        <end position="23"/>
    </location>
</feature>